<gene>
    <name evidence="2" type="ORF">Ae201684_012025</name>
</gene>
<dbReference type="AlphaFoldDB" id="A0A6G0WT38"/>
<keyword evidence="3" id="KW-1185">Reference proteome</keyword>
<dbReference type="EMBL" id="VJMJ01000153">
    <property type="protein sequence ID" value="KAF0730606.1"/>
    <property type="molecule type" value="Genomic_DNA"/>
</dbReference>
<evidence type="ECO:0000256" key="1">
    <source>
        <dbReference type="SAM" id="MobiDB-lite"/>
    </source>
</evidence>
<organism evidence="2 3">
    <name type="scientific">Aphanomyces euteiches</name>
    <dbReference type="NCBI Taxonomy" id="100861"/>
    <lineage>
        <taxon>Eukaryota</taxon>
        <taxon>Sar</taxon>
        <taxon>Stramenopiles</taxon>
        <taxon>Oomycota</taxon>
        <taxon>Saprolegniomycetes</taxon>
        <taxon>Saprolegniales</taxon>
        <taxon>Verrucalvaceae</taxon>
        <taxon>Aphanomyces</taxon>
    </lineage>
</organism>
<dbReference type="SUPFAM" id="SSF52047">
    <property type="entry name" value="RNI-like"/>
    <property type="match status" value="1"/>
</dbReference>
<accession>A0A6G0WT38</accession>
<proteinExistence type="predicted"/>
<dbReference type="VEuPathDB" id="FungiDB:AeMF1_009639"/>
<sequence length="432" mass="48912">MRKTSKSTALSDEVERMILAFVPPLPYYVQWQSVSHRWKGLLSTLSPRQVDLDAIRATESSRYLALLQRWPKLTSVKMTVDAIVQNATLWQMGLATLVHLEHLALRHTYGKVLQEVFKSCPQLKTLTVLECMDLRLPIVKTPLQLQKFELHAAKLANVSSIVSILRHAPHLTHLVITASNDLTSQALAQLTLSCPEIHQVVLSQCGLMVASQVETFLTRFQGQLTWLDLSHCRDLKHLHRDEERLQFENLEGLVLDNTLIQDCALESVWGPKLQLVSIQNCRCLTDAGLIGFAESNTGSPLKVLEAKNLTITDQTVIAVERHFPNLTHLGIESCRGVSRSIRQRFALQCHQNNNAFERVLIATNAKAYTKDNQVVEFAAKNWKRKPPSLDEDYKPGMRELNHDDDDDGDAERLQRSKRARPATDKGKSKRSR</sequence>
<dbReference type="InterPro" id="IPR006553">
    <property type="entry name" value="Leu-rich_rpt_Cys-con_subtyp"/>
</dbReference>
<dbReference type="SMART" id="SM00367">
    <property type="entry name" value="LRR_CC"/>
    <property type="match status" value="3"/>
</dbReference>
<evidence type="ECO:0000313" key="3">
    <source>
        <dbReference type="Proteomes" id="UP000481153"/>
    </source>
</evidence>
<name>A0A6G0WT38_9STRA</name>
<reference evidence="2 3" key="1">
    <citation type="submission" date="2019-07" db="EMBL/GenBank/DDBJ databases">
        <title>Genomics analysis of Aphanomyces spp. identifies a new class of oomycete effector associated with host adaptation.</title>
        <authorList>
            <person name="Gaulin E."/>
        </authorList>
    </citation>
    <scope>NUCLEOTIDE SEQUENCE [LARGE SCALE GENOMIC DNA]</scope>
    <source>
        <strain evidence="2 3">ATCC 201684</strain>
    </source>
</reference>
<dbReference type="GO" id="GO:0019005">
    <property type="term" value="C:SCF ubiquitin ligase complex"/>
    <property type="evidence" value="ECO:0007669"/>
    <property type="project" value="TreeGrafter"/>
</dbReference>
<comment type="caution">
    <text evidence="2">The sequence shown here is derived from an EMBL/GenBank/DDBJ whole genome shotgun (WGS) entry which is preliminary data.</text>
</comment>
<dbReference type="PANTHER" id="PTHR13318">
    <property type="entry name" value="PARTNER OF PAIRED, ISOFORM B-RELATED"/>
    <property type="match status" value="1"/>
</dbReference>
<dbReference type="GO" id="GO:0031146">
    <property type="term" value="P:SCF-dependent proteasomal ubiquitin-dependent protein catabolic process"/>
    <property type="evidence" value="ECO:0007669"/>
    <property type="project" value="TreeGrafter"/>
</dbReference>
<dbReference type="Gene3D" id="3.80.10.10">
    <property type="entry name" value="Ribonuclease Inhibitor"/>
    <property type="match status" value="2"/>
</dbReference>
<protein>
    <recommendedName>
        <fullName evidence="4">F-box domain-containing protein</fullName>
    </recommendedName>
</protein>
<dbReference type="InterPro" id="IPR032675">
    <property type="entry name" value="LRR_dom_sf"/>
</dbReference>
<evidence type="ECO:0000313" key="2">
    <source>
        <dbReference type="EMBL" id="KAF0730606.1"/>
    </source>
</evidence>
<dbReference type="Proteomes" id="UP000481153">
    <property type="component" value="Unassembled WGS sequence"/>
</dbReference>
<feature type="compositionally biased region" description="Basic and acidic residues" evidence="1">
    <location>
        <begin position="387"/>
        <end position="401"/>
    </location>
</feature>
<feature type="region of interest" description="Disordered" evidence="1">
    <location>
        <begin position="385"/>
        <end position="432"/>
    </location>
</feature>
<evidence type="ECO:0008006" key="4">
    <source>
        <dbReference type="Google" id="ProtNLM"/>
    </source>
</evidence>